<feature type="region of interest" description="Disordered" evidence="1">
    <location>
        <begin position="29"/>
        <end position="57"/>
    </location>
</feature>
<evidence type="ECO:0000313" key="5">
    <source>
        <dbReference type="Proteomes" id="UP000430692"/>
    </source>
</evidence>
<evidence type="ECO:0000259" key="3">
    <source>
        <dbReference type="Pfam" id="PF02557"/>
    </source>
</evidence>
<evidence type="ECO:0000313" key="4">
    <source>
        <dbReference type="EMBL" id="MXQ55379.1"/>
    </source>
</evidence>
<name>A0A6I4VU96_9BACL</name>
<accession>A0A6I4VU96</accession>
<keyword evidence="2" id="KW-0812">Transmembrane</keyword>
<dbReference type="InterPro" id="IPR052179">
    <property type="entry name" value="DD-CPase-like"/>
</dbReference>
<dbReference type="PANTHER" id="PTHR34385:SF1">
    <property type="entry name" value="PEPTIDOGLYCAN L-ALANYL-D-GLUTAMATE ENDOPEPTIDASE CWLK"/>
    <property type="match status" value="1"/>
</dbReference>
<dbReference type="InterPro" id="IPR003709">
    <property type="entry name" value="VanY-like_core_dom"/>
</dbReference>
<feature type="transmembrane region" description="Helical" evidence="2">
    <location>
        <begin position="6"/>
        <end position="23"/>
    </location>
</feature>
<dbReference type="Gene3D" id="3.30.1380.10">
    <property type="match status" value="1"/>
</dbReference>
<dbReference type="RefSeq" id="WP_160802727.1">
    <property type="nucleotide sequence ID" value="NZ_WUUL01000013.1"/>
</dbReference>
<dbReference type="InterPro" id="IPR058193">
    <property type="entry name" value="VanY/YodJ_core_dom"/>
</dbReference>
<dbReference type="CDD" id="cd14852">
    <property type="entry name" value="LD-carboxypeptidase"/>
    <property type="match status" value="1"/>
</dbReference>
<feature type="compositionally biased region" description="Polar residues" evidence="1">
    <location>
        <begin position="45"/>
        <end position="57"/>
    </location>
</feature>
<dbReference type="GO" id="GO:0006508">
    <property type="term" value="P:proteolysis"/>
    <property type="evidence" value="ECO:0007669"/>
    <property type="project" value="InterPro"/>
</dbReference>
<dbReference type="EMBL" id="WUUL01000013">
    <property type="protein sequence ID" value="MXQ55379.1"/>
    <property type="molecule type" value="Genomic_DNA"/>
</dbReference>
<evidence type="ECO:0000256" key="1">
    <source>
        <dbReference type="SAM" id="MobiDB-lite"/>
    </source>
</evidence>
<reference evidence="4 5" key="1">
    <citation type="submission" date="2019-12" db="EMBL/GenBank/DDBJ databases">
        <title>Whole-genome analyses of novel actinobacteria.</title>
        <authorList>
            <person name="Sahin N."/>
            <person name="Saygin H."/>
        </authorList>
    </citation>
    <scope>NUCLEOTIDE SEQUENCE [LARGE SCALE GENOMIC DNA]</scope>
    <source>
        <strain evidence="4 5">KC615</strain>
    </source>
</reference>
<dbReference type="AlphaFoldDB" id="A0A6I4VU96"/>
<dbReference type="GO" id="GO:0008233">
    <property type="term" value="F:peptidase activity"/>
    <property type="evidence" value="ECO:0007669"/>
    <property type="project" value="InterPro"/>
</dbReference>
<keyword evidence="2" id="KW-1133">Transmembrane helix</keyword>
<dbReference type="InterPro" id="IPR009045">
    <property type="entry name" value="Zn_M74/Hedgehog-like"/>
</dbReference>
<protein>
    <recommendedName>
        <fullName evidence="3">D-alanyl-D-alanine carboxypeptidase-like core domain-containing protein</fullName>
    </recommendedName>
</protein>
<sequence length="257" mass="29122">MKKVVIISMICLIVLGGILIFVYSKEDKSSKQKTPPKPPETVVQNNQQSSNTKVPAHNYSSDKLKVVAEPDSISVLVNKHNKLPETFNPKDLVFPKVPYLKRATTEKRQLRKEAAIQLEKMFAAAKKDNVYLTGVSGYRSYETQKILFNYYVKRDGYEKARTYSALPGTSEHETGLSIDVTGKDGTCAAEDCFGKKPEAKWIADNAHKFGYIIRYPHGKQAITGYKYEPWHIRYVGVHLATEIKQKGITLEEYYGLH</sequence>
<dbReference type="Proteomes" id="UP000430692">
    <property type="component" value="Unassembled WGS sequence"/>
</dbReference>
<dbReference type="SUPFAM" id="SSF55166">
    <property type="entry name" value="Hedgehog/DD-peptidase"/>
    <property type="match status" value="1"/>
</dbReference>
<dbReference type="PANTHER" id="PTHR34385">
    <property type="entry name" value="D-ALANYL-D-ALANINE CARBOXYPEPTIDASE"/>
    <property type="match status" value="1"/>
</dbReference>
<proteinExistence type="predicted"/>
<comment type="caution">
    <text evidence="4">The sequence shown here is derived from an EMBL/GenBank/DDBJ whole genome shotgun (WGS) entry which is preliminary data.</text>
</comment>
<evidence type="ECO:0000256" key="2">
    <source>
        <dbReference type="SAM" id="Phobius"/>
    </source>
</evidence>
<feature type="domain" description="D-alanyl-D-alanine carboxypeptidase-like core" evidence="3">
    <location>
        <begin position="108"/>
        <end position="236"/>
    </location>
</feature>
<organism evidence="4 5">
    <name type="scientific">Shimazuella alba</name>
    <dbReference type="NCBI Taxonomy" id="2690964"/>
    <lineage>
        <taxon>Bacteria</taxon>
        <taxon>Bacillati</taxon>
        <taxon>Bacillota</taxon>
        <taxon>Bacilli</taxon>
        <taxon>Bacillales</taxon>
        <taxon>Thermoactinomycetaceae</taxon>
        <taxon>Shimazuella</taxon>
    </lineage>
</organism>
<keyword evidence="2" id="KW-0472">Membrane</keyword>
<keyword evidence="5" id="KW-1185">Reference proteome</keyword>
<dbReference type="Pfam" id="PF02557">
    <property type="entry name" value="VanY"/>
    <property type="match status" value="1"/>
</dbReference>
<gene>
    <name evidence="4" type="ORF">GSM42_16985</name>
</gene>